<dbReference type="Proteomes" id="UP000828390">
    <property type="component" value="Unassembled WGS sequence"/>
</dbReference>
<gene>
    <name evidence="2" type="ORF">DPMN_037436</name>
</gene>
<protein>
    <submittedName>
        <fullName evidence="2">Uncharacterized protein</fullName>
    </submittedName>
</protein>
<proteinExistence type="predicted"/>
<name>A0A9D4MEI1_DREPO</name>
<reference evidence="2" key="1">
    <citation type="journal article" date="2019" name="bioRxiv">
        <title>The Genome of the Zebra Mussel, Dreissena polymorpha: A Resource for Invasive Species Research.</title>
        <authorList>
            <person name="McCartney M.A."/>
            <person name="Auch B."/>
            <person name="Kono T."/>
            <person name="Mallez S."/>
            <person name="Zhang Y."/>
            <person name="Obille A."/>
            <person name="Becker A."/>
            <person name="Abrahante J.E."/>
            <person name="Garbe J."/>
            <person name="Badalamenti J.P."/>
            <person name="Herman A."/>
            <person name="Mangelson H."/>
            <person name="Liachko I."/>
            <person name="Sullivan S."/>
            <person name="Sone E.D."/>
            <person name="Koren S."/>
            <person name="Silverstein K.A.T."/>
            <person name="Beckman K.B."/>
            <person name="Gohl D.M."/>
        </authorList>
    </citation>
    <scope>NUCLEOTIDE SEQUENCE</scope>
    <source>
        <strain evidence="2">Duluth1</strain>
        <tissue evidence="2">Whole animal</tissue>
    </source>
</reference>
<reference evidence="2" key="2">
    <citation type="submission" date="2020-11" db="EMBL/GenBank/DDBJ databases">
        <authorList>
            <person name="McCartney M.A."/>
            <person name="Auch B."/>
            <person name="Kono T."/>
            <person name="Mallez S."/>
            <person name="Becker A."/>
            <person name="Gohl D.M."/>
            <person name="Silverstein K.A.T."/>
            <person name="Koren S."/>
            <person name="Bechman K.B."/>
            <person name="Herman A."/>
            <person name="Abrahante J.E."/>
            <person name="Garbe J."/>
        </authorList>
    </citation>
    <scope>NUCLEOTIDE SEQUENCE</scope>
    <source>
        <strain evidence="2">Duluth1</strain>
        <tissue evidence="2">Whole animal</tissue>
    </source>
</reference>
<organism evidence="2 3">
    <name type="scientific">Dreissena polymorpha</name>
    <name type="common">Zebra mussel</name>
    <name type="synonym">Mytilus polymorpha</name>
    <dbReference type="NCBI Taxonomy" id="45954"/>
    <lineage>
        <taxon>Eukaryota</taxon>
        <taxon>Metazoa</taxon>
        <taxon>Spiralia</taxon>
        <taxon>Lophotrochozoa</taxon>
        <taxon>Mollusca</taxon>
        <taxon>Bivalvia</taxon>
        <taxon>Autobranchia</taxon>
        <taxon>Heteroconchia</taxon>
        <taxon>Euheterodonta</taxon>
        <taxon>Imparidentia</taxon>
        <taxon>Neoheterodontei</taxon>
        <taxon>Myida</taxon>
        <taxon>Dreissenoidea</taxon>
        <taxon>Dreissenidae</taxon>
        <taxon>Dreissena</taxon>
    </lineage>
</organism>
<dbReference type="EMBL" id="JAIWYP010000002">
    <property type="protein sequence ID" value="KAH3874194.1"/>
    <property type="molecule type" value="Genomic_DNA"/>
</dbReference>
<evidence type="ECO:0000313" key="2">
    <source>
        <dbReference type="EMBL" id="KAH3874194.1"/>
    </source>
</evidence>
<feature type="compositionally biased region" description="Acidic residues" evidence="1">
    <location>
        <begin position="19"/>
        <end position="34"/>
    </location>
</feature>
<evidence type="ECO:0000313" key="3">
    <source>
        <dbReference type="Proteomes" id="UP000828390"/>
    </source>
</evidence>
<accession>A0A9D4MEI1</accession>
<comment type="caution">
    <text evidence="2">The sequence shown here is derived from an EMBL/GenBank/DDBJ whole genome shotgun (WGS) entry which is preliminary data.</text>
</comment>
<keyword evidence="3" id="KW-1185">Reference proteome</keyword>
<dbReference type="AlphaFoldDB" id="A0A9D4MEI1"/>
<sequence length="66" mass="7444">MACGRLHNLCLQNGLSEPPEFDLEEDHDQEEDAPDNNLGGQAVRNQFVQKRLLIGYDGSYVRDIQA</sequence>
<evidence type="ECO:0000256" key="1">
    <source>
        <dbReference type="SAM" id="MobiDB-lite"/>
    </source>
</evidence>
<feature type="region of interest" description="Disordered" evidence="1">
    <location>
        <begin position="13"/>
        <end position="40"/>
    </location>
</feature>